<reference evidence="1" key="1">
    <citation type="submission" date="2018-05" db="EMBL/GenBank/DDBJ databases">
        <authorList>
            <person name="Lanie J.A."/>
            <person name="Ng W.-L."/>
            <person name="Kazmierczak K.M."/>
            <person name="Andrzejewski T.M."/>
            <person name="Davidsen T.M."/>
            <person name="Wayne K.J."/>
            <person name="Tettelin H."/>
            <person name="Glass J.I."/>
            <person name="Rusch D."/>
            <person name="Podicherti R."/>
            <person name="Tsui H.-C.T."/>
            <person name="Winkler M.E."/>
        </authorList>
    </citation>
    <scope>NUCLEOTIDE SEQUENCE</scope>
</reference>
<dbReference type="GO" id="GO:0003676">
    <property type="term" value="F:nucleic acid binding"/>
    <property type="evidence" value="ECO:0007669"/>
    <property type="project" value="InterPro"/>
</dbReference>
<dbReference type="SUPFAM" id="SSF53335">
    <property type="entry name" value="S-adenosyl-L-methionine-dependent methyltransferases"/>
    <property type="match status" value="1"/>
</dbReference>
<dbReference type="InterPro" id="IPR002052">
    <property type="entry name" value="DNA_methylase_N6_adenine_CS"/>
</dbReference>
<gene>
    <name evidence="1" type="ORF">METZ01_LOCUS502388</name>
</gene>
<evidence type="ECO:0000313" key="1">
    <source>
        <dbReference type="EMBL" id="SVE49534.1"/>
    </source>
</evidence>
<sequence length="81" mass="9629">MSEYIFENIKLNIGDYSEYIKSLDDNSINMIYLDPPFNSNRNYKLNEDSDIGFEDKWSDEKYKSFLKELIDSLYPLLKLNG</sequence>
<dbReference type="EMBL" id="UINC01221269">
    <property type="protein sequence ID" value="SVE49534.1"/>
    <property type="molecule type" value="Genomic_DNA"/>
</dbReference>
<name>A0A383DYY4_9ZZZZ</name>
<accession>A0A383DYY4</accession>
<dbReference type="Gene3D" id="3.40.50.150">
    <property type="entry name" value="Vaccinia Virus protein VP39"/>
    <property type="match status" value="1"/>
</dbReference>
<dbReference type="AlphaFoldDB" id="A0A383DYY4"/>
<proteinExistence type="predicted"/>
<feature type="non-terminal residue" evidence="1">
    <location>
        <position position="81"/>
    </location>
</feature>
<organism evidence="1">
    <name type="scientific">marine metagenome</name>
    <dbReference type="NCBI Taxonomy" id="408172"/>
    <lineage>
        <taxon>unclassified sequences</taxon>
        <taxon>metagenomes</taxon>
        <taxon>ecological metagenomes</taxon>
    </lineage>
</organism>
<dbReference type="GO" id="GO:0032259">
    <property type="term" value="P:methylation"/>
    <property type="evidence" value="ECO:0007669"/>
    <property type="project" value="InterPro"/>
</dbReference>
<dbReference type="GO" id="GO:0008168">
    <property type="term" value="F:methyltransferase activity"/>
    <property type="evidence" value="ECO:0007669"/>
    <property type="project" value="InterPro"/>
</dbReference>
<dbReference type="InterPro" id="IPR029063">
    <property type="entry name" value="SAM-dependent_MTases_sf"/>
</dbReference>
<protein>
    <submittedName>
        <fullName evidence="1">Uncharacterized protein</fullName>
    </submittedName>
</protein>
<dbReference type="PROSITE" id="PS00092">
    <property type="entry name" value="N6_MTASE"/>
    <property type="match status" value="1"/>
</dbReference>